<dbReference type="Pfam" id="PF10082">
    <property type="entry name" value="BBP2_2"/>
    <property type="match status" value="1"/>
</dbReference>
<dbReference type="RefSeq" id="WP_267653848.1">
    <property type="nucleotide sequence ID" value="NZ_JAOVZR010000001.1"/>
</dbReference>
<organism evidence="2 3">
    <name type="scientific">Hoeflea algicola</name>
    <dbReference type="NCBI Taxonomy" id="2983763"/>
    <lineage>
        <taxon>Bacteria</taxon>
        <taxon>Pseudomonadati</taxon>
        <taxon>Pseudomonadota</taxon>
        <taxon>Alphaproteobacteria</taxon>
        <taxon>Hyphomicrobiales</taxon>
        <taxon>Rhizobiaceae</taxon>
        <taxon>Hoeflea</taxon>
    </lineage>
</organism>
<feature type="chain" id="PRO_5047412034" evidence="1">
    <location>
        <begin position="36"/>
        <end position="530"/>
    </location>
</feature>
<reference evidence="2" key="1">
    <citation type="submission" date="2022-10" db="EMBL/GenBank/DDBJ databases">
        <title>Hoeflea sp. G2-23, isolated from marine algae.</title>
        <authorList>
            <person name="Kristyanto S."/>
            <person name="Kim J.M."/>
            <person name="Jeon C.O."/>
        </authorList>
    </citation>
    <scope>NUCLEOTIDE SEQUENCE</scope>
    <source>
        <strain evidence="2">G2-23</strain>
    </source>
</reference>
<keyword evidence="3" id="KW-1185">Reference proteome</keyword>
<accession>A0ABT3Z9B0</accession>
<comment type="caution">
    <text evidence="2">The sequence shown here is derived from an EMBL/GenBank/DDBJ whole genome shotgun (WGS) entry which is preliminary data.</text>
</comment>
<feature type="signal peptide" evidence="1">
    <location>
        <begin position="1"/>
        <end position="35"/>
    </location>
</feature>
<gene>
    <name evidence="2" type="ORF">OEG84_11285</name>
</gene>
<sequence>MRNRTTQRPTMKAARRMGCGLGVSGICLLTTIAMAQAQSASTEQDSRTETYGLRGTTTETTQTAAQTQAAATLYGALPAIPAASAGSPDLADVEAGSSATVAAESVATGTEITTGSIGMDPDISQADQDFADSLARQNGRTESLDGLDANPATDPDSVPGFVLGTLTLRPTLNQRVVHESIRDLFSSTSRTYSETTVSGTLDSNWARHQLSINGSGTWQENLSGTGTESPSANIDTTLRLDMVNDITATLGAGYSYSQESRTDPNAISGASTQSGIHETRASIGLQKSLGILRGTTTFELTRTLYGDATLANGGTVLVDDRDTLGGEFTTRLGYAISPALVPFLEASVGRENYDQKIDSTGSERSSTSYGIRAGAEIDLGEKLNGEIALGYLRQSLDDANLNDISGLTLDGELNWSPMRGTTLNVGLATTVESSTSAGEAGAIVYELDSTLTHEIHSAVVARLGATLEYQDFDAGSSRRNQHSYGASTGLTWSINRYLDLDADASYERTSESGRTDEQTTRFSLGLTLRR</sequence>
<evidence type="ECO:0000313" key="3">
    <source>
        <dbReference type="Proteomes" id="UP001073227"/>
    </source>
</evidence>
<dbReference type="InterPro" id="IPR011250">
    <property type="entry name" value="OMP/PagP_B-barrel"/>
</dbReference>
<dbReference type="EMBL" id="JAOVZR010000001">
    <property type="protein sequence ID" value="MCY0148276.1"/>
    <property type="molecule type" value="Genomic_DNA"/>
</dbReference>
<proteinExistence type="predicted"/>
<evidence type="ECO:0000313" key="2">
    <source>
        <dbReference type="EMBL" id="MCY0148276.1"/>
    </source>
</evidence>
<evidence type="ECO:0000256" key="1">
    <source>
        <dbReference type="SAM" id="SignalP"/>
    </source>
</evidence>
<name>A0ABT3Z9B0_9HYPH</name>
<keyword evidence="1" id="KW-0732">Signal</keyword>
<dbReference type="InterPro" id="IPR018759">
    <property type="entry name" value="BBP2_2"/>
</dbReference>
<dbReference type="SUPFAM" id="SSF56925">
    <property type="entry name" value="OMPA-like"/>
    <property type="match status" value="1"/>
</dbReference>
<protein>
    <submittedName>
        <fullName evidence="2">Outer membrane beta-barrel protein</fullName>
    </submittedName>
</protein>
<dbReference type="Proteomes" id="UP001073227">
    <property type="component" value="Unassembled WGS sequence"/>
</dbReference>